<evidence type="ECO:0000313" key="6">
    <source>
        <dbReference type="Proteomes" id="UP001054884"/>
    </source>
</evidence>
<evidence type="ECO:0000256" key="3">
    <source>
        <dbReference type="ARBA" id="ARBA00023172"/>
    </source>
</evidence>
<evidence type="ECO:0000259" key="4">
    <source>
        <dbReference type="PROSITE" id="PS51898"/>
    </source>
</evidence>
<evidence type="ECO:0000256" key="2">
    <source>
        <dbReference type="ARBA" id="ARBA00023125"/>
    </source>
</evidence>
<dbReference type="InterPro" id="IPR013762">
    <property type="entry name" value="Integrase-like_cat_sf"/>
</dbReference>
<dbReference type="Pfam" id="PF00589">
    <property type="entry name" value="Phage_integrase"/>
    <property type="match status" value="1"/>
</dbReference>
<dbReference type="PANTHER" id="PTHR30349:SF41">
    <property type="entry name" value="INTEGRASE_RECOMBINASE PROTEIN MJ0367-RELATED"/>
    <property type="match status" value="1"/>
</dbReference>
<dbReference type="InterPro" id="IPR050090">
    <property type="entry name" value="Tyrosine_recombinase_XerCD"/>
</dbReference>
<keyword evidence="2" id="KW-0238">DNA-binding</keyword>
<organism evidence="5 6">
    <name type="scientific">Lactobacillus delbrueckii</name>
    <dbReference type="NCBI Taxonomy" id="1584"/>
    <lineage>
        <taxon>Bacteria</taxon>
        <taxon>Bacillati</taxon>
        <taxon>Bacillota</taxon>
        <taxon>Bacilli</taxon>
        <taxon>Lactobacillales</taxon>
        <taxon>Lactobacillaceae</taxon>
        <taxon>Lactobacillus</taxon>
    </lineage>
</organism>
<dbReference type="AlphaFoldDB" id="A0ABD0AEU1"/>
<gene>
    <name evidence="5" type="ORF">ME791_07500</name>
</gene>
<dbReference type="GO" id="GO:0006310">
    <property type="term" value="P:DNA recombination"/>
    <property type="evidence" value="ECO:0007669"/>
    <property type="project" value="UniProtKB-KW"/>
</dbReference>
<dbReference type="Proteomes" id="UP001054884">
    <property type="component" value="Unassembled WGS sequence"/>
</dbReference>
<dbReference type="InterPro" id="IPR002104">
    <property type="entry name" value="Integrase_catalytic"/>
</dbReference>
<keyword evidence="3" id="KW-0233">DNA recombination</keyword>
<name>A0ABD0AEU1_9LACO</name>
<dbReference type="RefSeq" id="WP_231523219.1">
    <property type="nucleotide sequence ID" value="NZ_BNHQ01000015.1"/>
</dbReference>
<evidence type="ECO:0000313" key="5">
    <source>
        <dbReference type="EMBL" id="GHN33598.1"/>
    </source>
</evidence>
<dbReference type="PANTHER" id="PTHR30349">
    <property type="entry name" value="PHAGE INTEGRASE-RELATED"/>
    <property type="match status" value="1"/>
</dbReference>
<proteinExistence type="inferred from homology"/>
<reference evidence="5 6" key="1">
    <citation type="journal article" date="2022" name="J. Dairy Sci.">
        <title>Genetic diversity of Lactobacillus delbrueckii isolated from raw milk in Hokkaido, Japan.</title>
        <authorList>
            <person name="Tsuchihashi H."/>
            <person name="Ichikawa A."/>
            <person name="Takeda M."/>
            <person name="Koizumi A."/>
            <person name="Mizoguchi C."/>
            <person name="Ishida T."/>
            <person name="Kimura K."/>
        </authorList>
    </citation>
    <scope>NUCLEOTIDE SEQUENCE [LARGE SCALE GENOMIC DNA]</scope>
    <source>
        <strain evidence="5 6">ME-791</strain>
    </source>
</reference>
<dbReference type="Gene3D" id="1.10.150.130">
    <property type="match status" value="1"/>
</dbReference>
<dbReference type="InterPro" id="IPR011010">
    <property type="entry name" value="DNA_brk_join_enz"/>
</dbReference>
<comment type="caution">
    <text evidence="5">The sequence shown here is derived from an EMBL/GenBank/DDBJ whole genome shotgun (WGS) entry which is preliminary data.</text>
</comment>
<sequence length="323" mass="37309">MRKKTNFCEYVEKWINTYKSAEVRPVTLRKWYLALDWMKKAAGDMILEKMTRSDVQQIVNFYGRFHSYLTTKDFTRFLFAPLRDAYHDQLIDMDITYRVRATSQVKDKQKNKWLEAEDASKLCKALEDDHSFMADLCILMLKTGLRYAEALGLTPADIDTSDRTITVNKTYNYKLIPEEKEFMPTKNWSSMRTISVDILTLRMLQEDAKDVPEGKSIYITKYAAEPPAKNGRPRSNKTLYNATVNGYLKAICKRLGIPAITVHGLRHTHASLLIANGASIQYVAERLGHANTETTQRVYIHLLEKRRKQDEQKMATAMMELGA</sequence>
<dbReference type="PROSITE" id="PS51898">
    <property type="entry name" value="TYR_RECOMBINASE"/>
    <property type="match status" value="1"/>
</dbReference>
<protein>
    <submittedName>
        <fullName evidence="5">Integrase</fullName>
    </submittedName>
</protein>
<dbReference type="GO" id="GO:0003677">
    <property type="term" value="F:DNA binding"/>
    <property type="evidence" value="ECO:0007669"/>
    <property type="project" value="UniProtKB-KW"/>
</dbReference>
<dbReference type="Gene3D" id="1.10.443.10">
    <property type="entry name" value="Intergrase catalytic core"/>
    <property type="match status" value="1"/>
</dbReference>
<dbReference type="EMBL" id="BNHY01000011">
    <property type="protein sequence ID" value="GHN33598.1"/>
    <property type="molecule type" value="Genomic_DNA"/>
</dbReference>
<evidence type="ECO:0000256" key="1">
    <source>
        <dbReference type="ARBA" id="ARBA00008857"/>
    </source>
</evidence>
<dbReference type="InterPro" id="IPR010998">
    <property type="entry name" value="Integrase_recombinase_N"/>
</dbReference>
<comment type="similarity">
    <text evidence="1">Belongs to the 'phage' integrase family.</text>
</comment>
<feature type="domain" description="Tyr recombinase" evidence="4">
    <location>
        <begin position="109"/>
        <end position="315"/>
    </location>
</feature>
<dbReference type="SUPFAM" id="SSF56349">
    <property type="entry name" value="DNA breaking-rejoining enzymes"/>
    <property type="match status" value="1"/>
</dbReference>
<accession>A0ABD0AEU1</accession>
<dbReference type="CDD" id="cd01189">
    <property type="entry name" value="INT_ICEBs1_C_like"/>
    <property type="match status" value="1"/>
</dbReference>